<comment type="caution">
    <text evidence="1">The sequence shown here is derived from an EMBL/GenBank/DDBJ whole genome shotgun (WGS) entry which is preliminary data.</text>
</comment>
<evidence type="ECO:0000313" key="1">
    <source>
        <dbReference type="EMBL" id="CCA76235.1"/>
    </source>
</evidence>
<evidence type="ECO:0000313" key="2">
    <source>
        <dbReference type="Proteomes" id="UP000007148"/>
    </source>
</evidence>
<dbReference type="InParanoid" id="G4TY42"/>
<dbReference type="HOGENOM" id="CLU_2134507_0_0_1"/>
<keyword evidence="2" id="KW-1185">Reference proteome</keyword>
<dbReference type="AlphaFoldDB" id="G4TY42"/>
<proteinExistence type="predicted"/>
<dbReference type="Proteomes" id="UP000007148">
    <property type="component" value="Unassembled WGS sequence"/>
</dbReference>
<organism evidence="1 2">
    <name type="scientific">Serendipita indica (strain DSM 11827)</name>
    <name type="common">Root endophyte fungus</name>
    <name type="synonym">Piriformospora indica</name>
    <dbReference type="NCBI Taxonomy" id="1109443"/>
    <lineage>
        <taxon>Eukaryota</taxon>
        <taxon>Fungi</taxon>
        <taxon>Dikarya</taxon>
        <taxon>Basidiomycota</taxon>
        <taxon>Agaricomycotina</taxon>
        <taxon>Agaricomycetes</taxon>
        <taxon>Sebacinales</taxon>
        <taxon>Serendipitaceae</taxon>
        <taxon>Serendipita</taxon>
    </lineage>
</organism>
<gene>
    <name evidence="1" type="ORF">PIIN_10227</name>
</gene>
<name>G4TY42_SERID</name>
<dbReference type="EMBL" id="CAFZ01000661">
    <property type="protein sequence ID" value="CCA76235.1"/>
    <property type="molecule type" value="Genomic_DNA"/>
</dbReference>
<sequence length="113" mass="13354">MYADRSYKPLSDPERTRRWDQYISDLDEFIQDSNEPVHASPLRIKFDSTLCEDEDDYEEDYDSTAIKIEERLRSLTLWLVSGPSQGLMVHLMSLTLKPNECIPAYLKIYLFRD</sequence>
<reference evidence="1 2" key="1">
    <citation type="journal article" date="2011" name="PLoS Pathog.">
        <title>Endophytic Life Strategies Decoded by Genome and Transcriptome Analyses of the Mutualistic Root Symbiont Piriformospora indica.</title>
        <authorList>
            <person name="Zuccaro A."/>
            <person name="Lahrmann U."/>
            <person name="Guldener U."/>
            <person name="Langen G."/>
            <person name="Pfiffi S."/>
            <person name="Biedenkopf D."/>
            <person name="Wong P."/>
            <person name="Samans B."/>
            <person name="Grimm C."/>
            <person name="Basiewicz M."/>
            <person name="Murat C."/>
            <person name="Martin F."/>
            <person name="Kogel K.H."/>
        </authorList>
    </citation>
    <scope>NUCLEOTIDE SEQUENCE [LARGE SCALE GENOMIC DNA]</scope>
    <source>
        <strain evidence="1 2">DSM 11827</strain>
    </source>
</reference>
<accession>G4TY42</accession>
<protein>
    <submittedName>
        <fullName evidence="1">Uncharacterized protein</fullName>
    </submittedName>
</protein>